<dbReference type="Proteomes" id="UP001172102">
    <property type="component" value="Unassembled WGS sequence"/>
</dbReference>
<dbReference type="InterPro" id="IPR002347">
    <property type="entry name" value="SDR_fam"/>
</dbReference>
<dbReference type="PRINTS" id="PR00081">
    <property type="entry name" value="GDHRDH"/>
</dbReference>
<dbReference type="GO" id="GO:0016491">
    <property type="term" value="F:oxidoreductase activity"/>
    <property type="evidence" value="ECO:0007669"/>
    <property type="project" value="UniProtKB-KW"/>
</dbReference>
<dbReference type="Gene3D" id="3.40.50.720">
    <property type="entry name" value="NAD(P)-binding Rossmann-like Domain"/>
    <property type="match status" value="1"/>
</dbReference>
<keyword evidence="4" id="KW-1185">Reference proteome</keyword>
<protein>
    <submittedName>
        <fullName evidence="3">Uncharacterized protein</fullName>
    </submittedName>
</protein>
<dbReference type="SUPFAM" id="SSF51735">
    <property type="entry name" value="NAD(P)-binding Rossmann-fold domains"/>
    <property type="match status" value="1"/>
</dbReference>
<dbReference type="Pfam" id="PF00106">
    <property type="entry name" value="adh_short"/>
    <property type="match status" value="1"/>
</dbReference>
<name>A0AA40B1G8_9PEZI</name>
<evidence type="ECO:0000313" key="4">
    <source>
        <dbReference type="Proteomes" id="UP001172102"/>
    </source>
</evidence>
<dbReference type="PANTHER" id="PTHR24320:SF274">
    <property type="entry name" value="CHAIN DEHYDROGENASE, PUTATIVE (AFU_ORTHOLOGUE AFUA_4G00440)-RELATED"/>
    <property type="match status" value="1"/>
</dbReference>
<dbReference type="PANTHER" id="PTHR24320">
    <property type="entry name" value="RETINOL DEHYDROGENASE"/>
    <property type="match status" value="1"/>
</dbReference>
<organism evidence="3 4">
    <name type="scientific">Lasiosphaeris hirsuta</name>
    <dbReference type="NCBI Taxonomy" id="260670"/>
    <lineage>
        <taxon>Eukaryota</taxon>
        <taxon>Fungi</taxon>
        <taxon>Dikarya</taxon>
        <taxon>Ascomycota</taxon>
        <taxon>Pezizomycotina</taxon>
        <taxon>Sordariomycetes</taxon>
        <taxon>Sordariomycetidae</taxon>
        <taxon>Sordariales</taxon>
        <taxon>Lasiosphaeriaceae</taxon>
        <taxon>Lasiosphaeris</taxon>
    </lineage>
</organism>
<proteinExistence type="inferred from homology"/>
<evidence type="ECO:0000256" key="1">
    <source>
        <dbReference type="ARBA" id="ARBA00006484"/>
    </source>
</evidence>
<reference evidence="3" key="1">
    <citation type="submission" date="2023-06" db="EMBL/GenBank/DDBJ databases">
        <title>Genome-scale phylogeny and comparative genomics of the fungal order Sordariales.</title>
        <authorList>
            <consortium name="Lawrence Berkeley National Laboratory"/>
            <person name="Hensen N."/>
            <person name="Bonometti L."/>
            <person name="Westerberg I."/>
            <person name="Brannstrom I.O."/>
            <person name="Guillou S."/>
            <person name="Cros-Aarteil S."/>
            <person name="Calhoun S."/>
            <person name="Haridas S."/>
            <person name="Kuo A."/>
            <person name="Mondo S."/>
            <person name="Pangilinan J."/>
            <person name="Riley R."/>
            <person name="Labutti K."/>
            <person name="Andreopoulos B."/>
            <person name="Lipzen A."/>
            <person name="Chen C."/>
            <person name="Yanf M."/>
            <person name="Daum C."/>
            <person name="Ng V."/>
            <person name="Clum A."/>
            <person name="Steindorff A."/>
            <person name="Ohm R."/>
            <person name="Martin F."/>
            <person name="Silar P."/>
            <person name="Natvig D."/>
            <person name="Lalanne C."/>
            <person name="Gautier V."/>
            <person name="Ament-Velasquez S.L."/>
            <person name="Kruys A."/>
            <person name="Hutchinson M.I."/>
            <person name="Powell A.J."/>
            <person name="Barry K."/>
            <person name="Miller A.N."/>
            <person name="Grigoriev I.V."/>
            <person name="Debuchy R."/>
            <person name="Gladieux P."/>
            <person name="Thoren M.H."/>
            <person name="Johannesson H."/>
        </authorList>
    </citation>
    <scope>NUCLEOTIDE SEQUENCE</scope>
    <source>
        <strain evidence="3">SMH4607-1</strain>
    </source>
</reference>
<dbReference type="InterPro" id="IPR036291">
    <property type="entry name" value="NAD(P)-bd_dom_sf"/>
</dbReference>
<comment type="similarity">
    <text evidence="1">Belongs to the short-chain dehydrogenases/reductases (SDR) family.</text>
</comment>
<gene>
    <name evidence="3" type="ORF">B0H67DRAFT_480349</name>
</gene>
<evidence type="ECO:0000313" key="3">
    <source>
        <dbReference type="EMBL" id="KAK0725937.1"/>
    </source>
</evidence>
<sequence length="251" mass="26199">MARIFITGSSDALGLGSRTAKRLIAQGHQVVLHARNAQRATDAAAACPGSAGVLIGDLSQLGEVKALAAQADALGPYDAVVHNAGLYTGPDTFAVNTLAPYVLTSLMRRPRRLVYVSSGLHYGGRAHLGGEGEGKGEGEGDVVRSSYADTKLHDVVLAKAFARRWGYRHGVEAFSVDPGWVPTKMGGEGATGSMEEALDTFVMVTLGTGLRNGGYFAGSHEKTPLAVAEDVGLQDRLLAELARISGVTVPE</sequence>
<dbReference type="EMBL" id="JAUKUA010000002">
    <property type="protein sequence ID" value="KAK0725937.1"/>
    <property type="molecule type" value="Genomic_DNA"/>
</dbReference>
<evidence type="ECO:0000256" key="2">
    <source>
        <dbReference type="ARBA" id="ARBA00023002"/>
    </source>
</evidence>
<comment type="caution">
    <text evidence="3">The sequence shown here is derived from an EMBL/GenBank/DDBJ whole genome shotgun (WGS) entry which is preliminary data.</text>
</comment>
<keyword evidence="2" id="KW-0560">Oxidoreductase</keyword>
<dbReference type="AlphaFoldDB" id="A0AA40B1G8"/>
<accession>A0AA40B1G8</accession>